<feature type="chain" id="PRO_5020938691" description="DUF3558 domain-containing protein" evidence="1">
    <location>
        <begin position="38"/>
        <end position="272"/>
    </location>
</feature>
<dbReference type="EMBL" id="SSMQ01000041">
    <property type="protein sequence ID" value="TKD01218.1"/>
    <property type="molecule type" value="Genomic_DNA"/>
</dbReference>
<evidence type="ECO:0000313" key="3">
    <source>
        <dbReference type="Proteomes" id="UP000309215"/>
    </source>
</evidence>
<accession>A0A4U1J2B0</accession>
<proteinExistence type="predicted"/>
<organism evidence="2 3">
    <name type="scientific">Polyangium fumosum</name>
    <dbReference type="NCBI Taxonomy" id="889272"/>
    <lineage>
        <taxon>Bacteria</taxon>
        <taxon>Pseudomonadati</taxon>
        <taxon>Myxococcota</taxon>
        <taxon>Polyangia</taxon>
        <taxon>Polyangiales</taxon>
        <taxon>Polyangiaceae</taxon>
        <taxon>Polyangium</taxon>
    </lineage>
</organism>
<dbReference type="Proteomes" id="UP000309215">
    <property type="component" value="Unassembled WGS sequence"/>
</dbReference>
<evidence type="ECO:0000256" key="1">
    <source>
        <dbReference type="SAM" id="SignalP"/>
    </source>
</evidence>
<keyword evidence="3" id="KW-1185">Reference proteome</keyword>
<feature type="signal peptide" evidence="1">
    <location>
        <begin position="1"/>
        <end position="37"/>
    </location>
</feature>
<protein>
    <recommendedName>
        <fullName evidence="4">DUF3558 domain-containing protein</fullName>
    </recommendedName>
</protein>
<evidence type="ECO:0000313" key="2">
    <source>
        <dbReference type="EMBL" id="TKD01218.1"/>
    </source>
</evidence>
<reference evidence="2 3" key="1">
    <citation type="submission" date="2019-04" db="EMBL/GenBank/DDBJ databases">
        <authorList>
            <person name="Li Y."/>
            <person name="Wang J."/>
        </authorList>
    </citation>
    <scope>NUCLEOTIDE SEQUENCE [LARGE SCALE GENOMIC DNA]</scope>
    <source>
        <strain evidence="2 3">DSM 14668</strain>
    </source>
</reference>
<sequence length="272" mass="29157">MMTRSSQCIGTARLRTFVGPRLLAWALVLPAAGSACGGTTPPPAADATNATVAPTAQAQPAGPREVCEHLRAVVSQELSKDGRPVNEGKEQEFMRGCLEEESTGQADDKERWAGRAACFLAAKTGDDVLACEESHPFPSVPLDCDRLLAPADIQADLGLSMRPSDDDEPTSTETCSRDFHTDDGRFLIVYLRSHRTATEAAELVRGPHEKATQAKLLPGLGDVAERHVEGSLCRVAVAKGRVTMVMTLNPRQQPCAFDALERLTAKATARLP</sequence>
<evidence type="ECO:0008006" key="4">
    <source>
        <dbReference type="Google" id="ProtNLM"/>
    </source>
</evidence>
<comment type="caution">
    <text evidence="2">The sequence shown here is derived from an EMBL/GenBank/DDBJ whole genome shotgun (WGS) entry which is preliminary data.</text>
</comment>
<dbReference type="RefSeq" id="WP_136932910.1">
    <property type="nucleotide sequence ID" value="NZ_SSMQ01000041.1"/>
</dbReference>
<keyword evidence="1" id="KW-0732">Signal</keyword>
<name>A0A4U1J2B0_9BACT</name>
<gene>
    <name evidence="2" type="ORF">E8A74_31960</name>
</gene>
<dbReference type="AlphaFoldDB" id="A0A4U1J2B0"/>